<dbReference type="PANTHER" id="PTHR40254">
    <property type="entry name" value="BLR0577 PROTEIN"/>
    <property type="match status" value="1"/>
</dbReference>
<evidence type="ECO:0000313" key="3">
    <source>
        <dbReference type="EMBL" id="NML93363.1"/>
    </source>
</evidence>
<dbReference type="Pfam" id="PF13454">
    <property type="entry name" value="NAD_binding_9"/>
    <property type="match status" value="1"/>
</dbReference>
<dbReference type="SUPFAM" id="SSF51905">
    <property type="entry name" value="FAD/NAD(P)-binding domain"/>
    <property type="match status" value="1"/>
</dbReference>
<dbReference type="InterPro" id="IPR036188">
    <property type="entry name" value="FAD/NAD-bd_sf"/>
</dbReference>
<keyword evidence="1" id="KW-0472">Membrane</keyword>
<evidence type="ECO:0000259" key="2">
    <source>
        <dbReference type="Pfam" id="PF13454"/>
    </source>
</evidence>
<keyword evidence="1" id="KW-0812">Transmembrane</keyword>
<dbReference type="EMBL" id="JABBGM010000002">
    <property type="protein sequence ID" value="NML93363.1"/>
    <property type="molecule type" value="Genomic_DNA"/>
</dbReference>
<gene>
    <name evidence="3" type="ORF">HHL27_06720</name>
</gene>
<protein>
    <submittedName>
        <fullName evidence="3">FAD-dependent oxidoreductase</fullName>
    </submittedName>
</protein>
<keyword evidence="4" id="KW-1185">Reference proteome</keyword>
<name>A0A7Y0BN65_9SPHN</name>
<dbReference type="AlphaFoldDB" id="A0A7Y0BN65"/>
<keyword evidence="1" id="KW-1133">Transmembrane helix</keyword>
<evidence type="ECO:0000313" key="4">
    <source>
        <dbReference type="Proteomes" id="UP000583556"/>
    </source>
</evidence>
<dbReference type="Gene3D" id="3.50.50.60">
    <property type="entry name" value="FAD/NAD(P)-binding domain"/>
    <property type="match status" value="1"/>
</dbReference>
<dbReference type="InterPro" id="IPR038732">
    <property type="entry name" value="HpyO/CreE_NAD-binding"/>
</dbReference>
<dbReference type="RefSeq" id="WP_169492596.1">
    <property type="nucleotide sequence ID" value="NZ_JABBGM010000002.1"/>
</dbReference>
<proteinExistence type="predicted"/>
<feature type="transmembrane region" description="Helical" evidence="1">
    <location>
        <begin position="12"/>
        <end position="32"/>
    </location>
</feature>
<comment type="caution">
    <text evidence="3">The sequence shown here is derived from an EMBL/GenBank/DDBJ whole genome shotgun (WGS) entry which is preliminary data.</text>
</comment>
<evidence type="ECO:0000256" key="1">
    <source>
        <dbReference type="SAM" id="Phobius"/>
    </source>
</evidence>
<sequence length="453" mass="49405">MSISAASSPDRALPVIIIGAGFSGTLLAINLVRLGQPVILVERNSAHLAKGLAFGTARPEHLLNVRARNMSAFPGDPQHFLRWMGFTPPDQIHRFLPRLAYGHYLRSLLIDAMAKSGQLLRVQQGEAADIIGQRDEQVVLLDNGERLHGRAVVLAQGNLTPRIPEALVGLAPGLVFANPWDPAALEGLDPDAAVLLLGSGLTAVDVALSLDRQGHKGPIHVLSRRGLRPRSHDEAIVPVRQVACPQQSGSALVASVRRRAGEVGWRNAVDELRPHTRAIWRSHSVAEQARLIRHLRPWWDVHRHRLAPAVDARITSMEISGRLQFLAGRLLGATPADRGFEAGWKPRGRDATRQLHVDRAIICTGPEGDIAQSSEGLLRRLVERGMARSDPHRLGLDVDPVFRIRDAAGVAHKTIFAVGPVSRGADWETVAVPDIRNQVHDLARYLATAVFGE</sequence>
<organism evidence="3 4">
    <name type="scientific">Novosphingobium olei</name>
    <dbReference type="NCBI Taxonomy" id="2728851"/>
    <lineage>
        <taxon>Bacteria</taxon>
        <taxon>Pseudomonadati</taxon>
        <taxon>Pseudomonadota</taxon>
        <taxon>Alphaproteobacteria</taxon>
        <taxon>Sphingomonadales</taxon>
        <taxon>Sphingomonadaceae</taxon>
        <taxon>Novosphingobium</taxon>
    </lineage>
</organism>
<accession>A0A7Y0BN65</accession>
<feature type="domain" description="FAD-dependent urate hydroxylase HpyO/Asp monooxygenase CreE-like FAD/NAD(P)-binding" evidence="2">
    <location>
        <begin position="16"/>
        <end position="158"/>
    </location>
</feature>
<reference evidence="3 4" key="1">
    <citation type="submission" date="2020-04" db="EMBL/GenBank/DDBJ databases">
        <title>Novosphingobium sp. TW-4 isolated from soil.</title>
        <authorList>
            <person name="Dahal R.H."/>
            <person name="Chaudhary D.K."/>
        </authorList>
    </citation>
    <scope>NUCLEOTIDE SEQUENCE [LARGE SCALE GENOMIC DNA]</scope>
    <source>
        <strain evidence="3 4">TW-4</strain>
    </source>
</reference>
<dbReference type="PANTHER" id="PTHR40254:SF1">
    <property type="entry name" value="BLR0577 PROTEIN"/>
    <property type="match status" value="1"/>
</dbReference>
<dbReference type="InterPro" id="IPR052189">
    <property type="entry name" value="L-asp_N-monooxygenase_NS-form"/>
</dbReference>
<dbReference type="Proteomes" id="UP000583556">
    <property type="component" value="Unassembled WGS sequence"/>
</dbReference>